<reference evidence="1 2" key="1">
    <citation type="submission" date="2021-01" db="EMBL/GenBank/DDBJ databases">
        <title>Genomics of switchgrass bacterial isolates.</title>
        <authorList>
            <person name="Shade A."/>
        </authorList>
    </citation>
    <scope>NUCLEOTIDE SEQUENCE [LARGE SCALE GENOMIC DNA]</scope>
    <source>
        <strain evidence="1 2">PvP111</strain>
    </source>
</reference>
<dbReference type="EMBL" id="JAFBBK010000001">
    <property type="protein sequence ID" value="MBM7415436.1"/>
    <property type="molecule type" value="Genomic_DNA"/>
</dbReference>
<dbReference type="RefSeq" id="WP_204868482.1">
    <property type="nucleotide sequence ID" value="NZ_JAFBBK010000001.1"/>
</dbReference>
<protein>
    <recommendedName>
        <fullName evidence="3">Asp23/Gls24 family envelope stress response protein</fullName>
    </recommendedName>
</protein>
<proteinExistence type="predicted"/>
<accession>A0ABS2KU14</accession>
<gene>
    <name evidence="1" type="ORF">JOE42_002169</name>
</gene>
<evidence type="ECO:0000313" key="2">
    <source>
        <dbReference type="Proteomes" id="UP000703038"/>
    </source>
</evidence>
<dbReference type="Proteomes" id="UP000703038">
    <property type="component" value="Unassembled WGS sequence"/>
</dbReference>
<keyword evidence="2" id="KW-1185">Reference proteome</keyword>
<evidence type="ECO:0000313" key="1">
    <source>
        <dbReference type="EMBL" id="MBM7415436.1"/>
    </source>
</evidence>
<organism evidence="1 2">
    <name type="scientific">Rhodococcoides corynebacterioides</name>
    <dbReference type="NCBI Taxonomy" id="53972"/>
    <lineage>
        <taxon>Bacteria</taxon>
        <taxon>Bacillati</taxon>
        <taxon>Actinomycetota</taxon>
        <taxon>Actinomycetes</taxon>
        <taxon>Mycobacteriales</taxon>
        <taxon>Nocardiaceae</taxon>
        <taxon>Rhodococcoides</taxon>
    </lineage>
</organism>
<name>A0ABS2KU14_9NOCA</name>
<comment type="caution">
    <text evidence="1">The sequence shown here is derived from an EMBL/GenBank/DDBJ whole genome shotgun (WGS) entry which is preliminary data.</text>
</comment>
<evidence type="ECO:0008006" key="3">
    <source>
        <dbReference type="Google" id="ProtNLM"/>
    </source>
</evidence>
<sequence>MEMTSGQPDSTPPQTDSTLRRAASVLRDAPVHGWVDISAAALSRVRAVGVRTWPLDARFPDEGVNFDADTLRVSDVVVRIAVRSAVAEVAGTEPADISLYTEGHRCTGGLVTVIAAYDTDLQEAGDLVASRAAAALTDVLGLPYSADDIGVVIAEIDAPDQAAPPTSPS</sequence>